<proteinExistence type="predicted"/>
<accession>A0A7V5PP71</accession>
<feature type="domain" description="ATP-dependent DNA helicase RecQ zinc-binding" evidence="1">
    <location>
        <begin position="1"/>
        <end position="34"/>
    </location>
</feature>
<dbReference type="Proteomes" id="UP000886124">
    <property type="component" value="Unassembled WGS sequence"/>
</dbReference>
<organism evidence="2">
    <name type="scientific">Caldithrix abyssi</name>
    <dbReference type="NCBI Taxonomy" id="187145"/>
    <lineage>
        <taxon>Bacteria</taxon>
        <taxon>Pseudomonadati</taxon>
        <taxon>Calditrichota</taxon>
        <taxon>Calditrichia</taxon>
        <taxon>Calditrichales</taxon>
        <taxon>Calditrichaceae</taxon>
        <taxon>Caldithrix</taxon>
    </lineage>
</organism>
<feature type="non-terminal residue" evidence="2">
    <location>
        <position position="1"/>
    </location>
</feature>
<evidence type="ECO:0000313" key="2">
    <source>
        <dbReference type="EMBL" id="HHJ52367.1"/>
    </source>
</evidence>
<protein>
    <recommendedName>
        <fullName evidence="1">ATP-dependent DNA helicase RecQ zinc-binding domain-containing protein</fullName>
    </recommendedName>
</protein>
<sequence>RMMQYAKLDTCRRAFIHEYFGIPHPEICNACDNDLKDVE</sequence>
<dbReference type="Gene3D" id="1.10.10.10">
    <property type="entry name" value="Winged helix-like DNA-binding domain superfamily/Winged helix DNA-binding domain"/>
    <property type="match status" value="1"/>
</dbReference>
<dbReference type="AlphaFoldDB" id="A0A7V5PP71"/>
<reference evidence="2" key="1">
    <citation type="journal article" date="2020" name="mSystems">
        <title>Genome- and Community-Level Interaction Insights into Carbon Utilization and Element Cycling Functions of Hydrothermarchaeota in Hydrothermal Sediment.</title>
        <authorList>
            <person name="Zhou Z."/>
            <person name="Liu Y."/>
            <person name="Xu W."/>
            <person name="Pan J."/>
            <person name="Luo Z.H."/>
            <person name="Li M."/>
        </authorList>
    </citation>
    <scope>NUCLEOTIDE SEQUENCE [LARGE SCALE GENOMIC DNA]</scope>
    <source>
        <strain evidence="2">HyVt-527</strain>
    </source>
</reference>
<dbReference type="InterPro" id="IPR036388">
    <property type="entry name" value="WH-like_DNA-bd_sf"/>
</dbReference>
<dbReference type="Pfam" id="PF16124">
    <property type="entry name" value="RecQ_Zn_bind"/>
    <property type="match status" value="1"/>
</dbReference>
<dbReference type="InterPro" id="IPR032284">
    <property type="entry name" value="RecQ_Zn-bd"/>
</dbReference>
<gene>
    <name evidence="2" type="ORF">ENJ89_04160</name>
</gene>
<name>A0A7V5PP71_CALAY</name>
<comment type="caution">
    <text evidence="2">The sequence shown here is derived from an EMBL/GenBank/DDBJ whole genome shotgun (WGS) entry which is preliminary data.</text>
</comment>
<dbReference type="EMBL" id="DROD01000278">
    <property type="protein sequence ID" value="HHJ52367.1"/>
    <property type="molecule type" value="Genomic_DNA"/>
</dbReference>
<evidence type="ECO:0000259" key="1">
    <source>
        <dbReference type="Pfam" id="PF16124"/>
    </source>
</evidence>